<feature type="region of interest" description="Disordered" evidence="3">
    <location>
        <begin position="65"/>
        <end position="90"/>
    </location>
</feature>
<keyword evidence="4" id="KW-1133">Transmembrane helix</keyword>
<keyword evidence="4" id="KW-0812">Transmembrane</keyword>
<dbReference type="OrthoDB" id="154054at2"/>
<evidence type="ECO:0000256" key="2">
    <source>
        <dbReference type="PIRSR" id="PIRSR605754-1"/>
    </source>
</evidence>
<dbReference type="STRING" id="415015.SAMN05660462_00641"/>
<accession>A0A1H3LY90</accession>
<evidence type="ECO:0000256" key="4">
    <source>
        <dbReference type="SAM" id="Phobius"/>
    </source>
</evidence>
<keyword evidence="1" id="KW-0378">Hydrolase</keyword>
<dbReference type="NCBIfam" id="TIGR01076">
    <property type="entry name" value="sortase_fam"/>
    <property type="match status" value="1"/>
</dbReference>
<dbReference type="EMBL" id="FNQE01000005">
    <property type="protein sequence ID" value="SDY68978.1"/>
    <property type="molecule type" value="Genomic_DNA"/>
</dbReference>
<evidence type="ECO:0000313" key="6">
    <source>
        <dbReference type="Proteomes" id="UP000198625"/>
    </source>
</evidence>
<evidence type="ECO:0000256" key="1">
    <source>
        <dbReference type="ARBA" id="ARBA00022801"/>
    </source>
</evidence>
<name>A0A1H3LY90_9FIRM</name>
<dbReference type="InterPro" id="IPR005754">
    <property type="entry name" value="Sortase"/>
</dbReference>
<dbReference type="InterPro" id="IPR023365">
    <property type="entry name" value="Sortase_dom-sf"/>
</dbReference>
<dbReference type="GO" id="GO:0016787">
    <property type="term" value="F:hydrolase activity"/>
    <property type="evidence" value="ECO:0007669"/>
    <property type="project" value="UniProtKB-KW"/>
</dbReference>
<feature type="active site" description="Acyl-thioester intermediate" evidence="2">
    <location>
        <position position="203"/>
    </location>
</feature>
<feature type="compositionally biased region" description="Polar residues" evidence="3">
    <location>
        <begin position="65"/>
        <end position="87"/>
    </location>
</feature>
<dbReference type="CDD" id="cd06166">
    <property type="entry name" value="Sortase_D_2"/>
    <property type="match status" value="1"/>
</dbReference>
<evidence type="ECO:0000256" key="3">
    <source>
        <dbReference type="SAM" id="MobiDB-lite"/>
    </source>
</evidence>
<dbReference type="Proteomes" id="UP000198625">
    <property type="component" value="Unassembled WGS sequence"/>
</dbReference>
<keyword evidence="6" id="KW-1185">Reference proteome</keyword>
<sequence length="221" mass="25388">MKKLSNLIILLGILIILSPYIIKKYEDYRSQQILKALEMEMIILEEANYRLDDFNQEAIDSDSIYNSLSTHDNSPTETSTEVQSNEAKSQDKEKTIIKIEKINLKLPVFSGVNDKNLKYGAASFRGDIDPGNIGNYSLAGHRSYTYGRMFNRLNEIEKGDIIEIIHNSKKFVYKVMDTFIVNPQDTWVLNNEEDKKLITLVTCHPIRIANQRLIVKGELVE</sequence>
<organism evidence="5 6">
    <name type="scientific">Proteiniborus ethanoligenes</name>
    <dbReference type="NCBI Taxonomy" id="415015"/>
    <lineage>
        <taxon>Bacteria</taxon>
        <taxon>Bacillati</taxon>
        <taxon>Bacillota</taxon>
        <taxon>Clostridia</taxon>
        <taxon>Eubacteriales</taxon>
        <taxon>Proteiniborus</taxon>
    </lineage>
</organism>
<evidence type="ECO:0000313" key="5">
    <source>
        <dbReference type="EMBL" id="SDY68978.1"/>
    </source>
</evidence>
<feature type="transmembrane region" description="Helical" evidence="4">
    <location>
        <begin position="6"/>
        <end position="22"/>
    </location>
</feature>
<proteinExistence type="predicted"/>
<dbReference type="SUPFAM" id="SSF63817">
    <property type="entry name" value="Sortase"/>
    <property type="match status" value="1"/>
</dbReference>
<keyword evidence="4" id="KW-0472">Membrane</keyword>
<protein>
    <submittedName>
        <fullName evidence="5">Sortase A</fullName>
    </submittedName>
</protein>
<dbReference type="AlphaFoldDB" id="A0A1H3LY90"/>
<reference evidence="5 6" key="1">
    <citation type="submission" date="2016-10" db="EMBL/GenBank/DDBJ databases">
        <authorList>
            <person name="de Groot N.N."/>
        </authorList>
    </citation>
    <scope>NUCLEOTIDE SEQUENCE [LARGE SCALE GENOMIC DNA]</scope>
    <source>
        <strain evidence="5 6">DSM 21650</strain>
    </source>
</reference>
<feature type="active site" description="Proton donor/acceptor" evidence="2">
    <location>
        <position position="141"/>
    </location>
</feature>
<dbReference type="RefSeq" id="WP_091727126.1">
    <property type="nucleotide sequence ID" value="NZ_FNQE01000005.1"/>
</dbReference>
<dbReference type="InterPro" id="IPR042000">
    <property type="entry name" value="Sortase_D_2"/>
</dbReference>
<dbReference type="Gene3D" id="2.40.260.10">
    <property type="entry name" value="Sortase"/>
    <property type="match status" value="1"/>
</dbReference>
<dbReference type="Pfam" id="PF04203">
    <property type="entry name" value="Sortase"/>
    <property type="match status" value="1"/>
</dbReference>
<gene>
    <name evidence="5" type="ORF">SAMN05660462_00641</name>
</gene>